<keyword evidence="5" id="KW-0862">Zinc</keyword>
<dbReference type="GO" id="GO:0005634">
    <property type="term" value="C:nucleus"/>
    <property type="evidence" value="ECO:0007669"/>
    <property type="project" value="UniProtKB-SubCell"/>
</dbReference>
<dbReference type="InterPro" id="IPR013087">
    <property type="entry name" value="Znf_C2H2_type"/>
</dbReference>
<dbReference type="Pfam" id="PF00096">
    <property type="entry name" value="zf-C2H2"/>
    <property type="match status" value="1"/>
</dbReference>
<protein>
    <recommendedName>
        <fullName evidence="7 8">C2H2-type domain-containing protein</fullName>
    </recommendedName>
</protein>
<dbReference type="Proteomes" id="UP001162480">
    <property type="component" value="Unassembled WGS sequence"/>
</dbReference>
<dbReference type="EMBL" id="CATOCA020000001">
    <property type="protein sequence ID" value="CAJ1099313.1"/>
    <property type="molecule type" value="Genomic_DNA"/>
</dbReference>
<dbReference type="InterPro" id="IPR050888">
    <property type="entry name" value="ZnF_C2H2-type_TF"/>
</dbReference>
<dbReference type="AlphaFoldDB" id="A0AA36MEZ6"/>
<dbReference type="PANTHER" id="PTHR24406">
    <property type="entry name" value="TRANSCRIPTIONAL REPRESSOR CTCFL-RELATED"/>
    <property type="match status" value="1"/>
</dbReference>
<feature type="domain" description="C2H2-type" evidence="8">
    <location>
        <begin position="92"/>
        <end position="102"/>
    </location>
</feature>
<proteinExistence type="predicted"/>
<organism evidence="9 10">
    <name type="scientific">Octopus vulgaris</name>
    <name type="common">Common octopus</name>
    <dbReference type="NCBI Taxonomy" id="6645"/>
    <lineage>
        <taxon>Eukaryota</taxon>
        <taxon>Metazoa</taxon>
        <taxon>Spiralia</taxon>
        <taxon>Lophotrochozoa</taxon>
        <taxon>Mollusca</taxon>
        <taxon>Cephalopoda</taxon>
        <taxon>Coleoidea</taxon>
        <taxon>Octopodiformes</taxon>
        <taxon>Octopoda</taxon>
        <taxon>Incirrata</taxon>
        <taxon>Octopodidae</taxon>
        <taxon>Octopus</taxon>
    </lineage>
</organism>
<sequence length="102" mass="11407">MLRFCFGGSNQSYKPQLLLLSLSSIHNLNICGTASDLVKHIRIHTGEKPCHCDICGKSSYASREKPYPCDICGKSFSQITQNKRMPIEKKPYCCDICGKSFS</sequence>
<reference evidence="9" key="1">
    <citation type="submission" date="2023-08" db="EMBL/GenBank/DDBJ databases">
        <authorList>
            <person name="Alioto T."/>
            <person name="Alioto T."/>
            <person name="Gomez Garrido J."/>
        </authorList>
    </citation>
    <scope>NUCLEOTIDE SEQUENCE</scope>
</reference>
<evidence type="ECO:0000256" key="5">
    <source>
        <dbReference type="ARBA" id="ARBA00022833"/>
    </source>
</evidence>
<dbReference type="SUPFAM" id="SSF57667">
    <property type="entry name" value="beta-beta-alpha zinc fingers"/>
    <property type="match status" value="2"/>
</dbReference>
<evidence type="ECO:0000259" key="8">
    <source>
        <dbReference type="Pfam" id="PF13912"/>
    </source>
</evidence>
<evidence type="ECO:0000313" key="9">
    <source>
        <dbReference type="EMBL" id="CAJ1099313.1"/>
    </source>
</evidence>
<dbReference type="InterPro" id="IPR036236">
    <property type="entry name" value="Znf_C2H2_sf"/>
</dbReference>
<evidence type="ECO:0000313" key="10">
    <source>
        <dbReference type="Proteomes" id="UP001162480"/>
    </source>
</evidence>
<keyword evidence="4" id="KW-0863">Zinc-finger</keyword>
<comment type="subcellular location">
    <subcellularLocation>
        <location evidence="1">Nucleus</location>
    </subcellularLocation>
</comment>
<evidence type="ECO:0000256" key="1">
    <source>
        <dbReference type="ARBA" id="ARBA00004123"/>
    </source>
</evidence>
<keyword evidence="6" id="KW-0539">Nucleus</keyword>
<keyword evidence="3" id="KW-0677">Repeat</keyword>
<dbReference type="Pfam" id="PF13912">
    <property type="entry name" value="zf-C2H2_6"/>
    <property type="match status" value="1"/>
</dbReference>
<keyword evidence="10" id="KW-1185">Reference proteome</keyword>
<keyword evidence="2" id="KW-0479">Metal-binding</keyword>
<comment type="caution">
    <text evidence="9">The sequence shown here is derived from an EMBL/GenBank/DDBJ whole genome shotgun (WGS) entry which is preliminary data.</text>
</comment>
<gene>
    <name evidence="9" type="ORF">OCTVUL_1B007226</name>
</gene>
<accession>A0AA36MEZ6</accession>
<dbReference type="GO" id="GO:0008270">
    <property type="term" value="F:zinc ion binding"/>
    <property type="evidence" value="ECO:0007669"/>
    <property type="project" value="UniProtKB-KW"/>
</dbReference>
<evidence type="ECO:0000256" key="6">
    <source>
        <dbReference type="ARBA" id="ARBA00023242"/>
    </source>
</evidence>
<dbReference type="Gene3D" id="3.30.160.60">
    <property type="entry name" value="Classic Zinc Finger"/>
    <property type="match status" value="2"/>
</dbReference>
<evidence type="ECO:0000256" key="4">
    <source>
        <dbReference type="ARBA" id="ARBA00022771"/>
    </source>
</evidence>
<evidence type="ECO:0000256" key="2">
    <source>
        <dbReference type="ARBA" id="ARBA00022723"/>
    </source>
</evidence>
<dbReference type="FunFam" id="3.30.160.60:FF:000100">
    <property type="entry name" value="Zinc finger 45-like"/>
    <property type="match status" value="1"/>
</dbReference>
<evidence type="ECO:0000259" key="7">
    <source>
        <dbReference type="Pfam" id="PF00096"/>
    </source>
</evidence>
<evidence type="ECO:0000256" key="3">
    <source>
        <dbReference type="ARBA" id="ARBA00022737"/>
    </source>
</evidence>
<feature type="domain" description="C2H2-type" evidence="7">
    <location>
        <begin position="67"/>
        <end position="81"/>
    </location>
</feature>
<name>A0AA36MEZ6_OCTVU</name>